<dbReference type="PANTHER" id="PTHR33931">
    <property type="entry name" value="HOLIN-LIKE PROTEIN CIDA-RELATED"/>
    <property type="match status" value="1"/>
</dbReference>
<dbReference type="Pfam" id="PF03788">
    <property type="entry name" value="LrgA"/>
    <property type="match status" value="1"/>
</dbReference>
<sequence length="122" mass="12843">MLGALTLIIGLQVFGTLLAEVLALPVPGPVLGMLLFLLVLAVSARQPPALEQVNNFFLANLSLLFVPAAVGIVSHLGLVTPIIGRLLLVLVLSLLAGLVVSAWVFARVADRFTPAQDEENLP</sequence>
<dbReference type="InterPro" id="IPR005538">
    <property type="entry name" value="LrgA/CidA"/>
</dbReference>
<evidence type="ECO:0000256" key="3">
    <source>
        <dbReference type="ARBA" id="ARBA00022692"/>
    </source>
</evidence>
<keyword evidence="2" id="KW-1003">Cell membrane</keyword>
<proteinExistence type="predicted"/>
<dbReference type="PANTHER" id="PTHR33931:SF2">
    <property type="entry name" value="HOLIN-LIKE PROTEIN CIDA"/>
    <property type="match status" value="1"/>
</dbReference>
<reference evidence="7" key="1">
    <citation type="submission" date="2021-04" db="EMBL/GenBank/DDBJ databases">
        <title>Oceanospirillales bacteria with DddD are important DMSP degraders in coastal seawater.</title>
        <authorList>
            <person name="Liu J."/>
        </authorList>
    </citation>
    <scope>NUCLEOTIDE SEQUENCE</scope>
    <source>
        <strain evidence="7">D13-1</strain>
    </source>
</reference>
<comment type="subcellular location">
    <subcellularLocation>
        <location evidence="1">Cell membrane</location>
        <topology evidence="1">Multi-pass membrane protein</topology>
    </subcellularLocation>
</comment>
<feature type="transmembrane region" description="Helical" evidence="6">
    <location>
        <begin position="29"/>
        <end position="44"/>
    </location>
</feature>
<accession>A0ABY5HLH4</accession>
<feature type="transmembrane region" description="Helical" evidence="6">
    <location>
        <begin position="82"/>
        <end position="106"/>
    </location>
</feature>
<evidence type="ECO:0000256" key="4">
    <source>
        <dbReference type="ARBA" id="ARBA00022989"/>
    </source>
</evidence>
<keyword evidence="3 6" id="KW-0812">Transmembrane</keyword>
<keyword evidence="8" id="KW-1185">Reference proteome</keyword>
<feature type="transmembrane region" description="Helical" evidence="6">
    <location>
        <begin position="56"/>
        <end position="76"/>
    </location>
</feature>
<gene>
    <name evidence="7" type="ORF">KDW95_06110</name>
</gene>
<evidence type="ECO:0000256" key="2">
    <source>
        <dbReference type="ARBA" id="ARBA00022475"/>
    </source>
</evidence>
<evidence type="ECO:0000313" key="7">
    <source>
        <dbReference type="EMBL" id="UTW13230.1"/>
    </source>
</evidence>
<evidence type="ECO:0000256" key="5">
    <source>
        <dbReference type="ARBA" id="ARBA00023136"/>
    </source>
</evidence>
<evidence type="ECO:0000256" key="1">
    <source>
        <dbReference type="ARBA" id="ARBA00004651"/>
    </source>
</evidence>
<keyword evidence="4 6" id="KW-1133">Transmembrane helix</keyword>
<evidence type="ECO:0000256" key="6">
    <source>
        <dbReference type="SAM" id="Phobius"/>
    </source>
</evidence>
<dbReference type="Proteomes" id="UP001058461">
    <property type="component" value="Chromosome"/>
</dbReference>
<evidence type="ECO:0000313" key="8">
    <source>
        <dbReference type="Proteomes" id="UP001058461"/>
    </source>
</evidence>
<keyword evidence="5 6" id="KW-0472">Membrane</keyword>
<name>A0ABY5HLH4_9GAMM</name>
<protein>
    <submittedName>
        <fullName evidence="7">CidA/LrgA family protein</fullName>
    </submittedName>
</protein>
<organism evidence="7 8">
    <name type="scientific">Marinobacterium rhizophilum</name>
    <dbReference type="NCBI Taxonomy" id="420402"/>
    <lineage>
        <taxon>Bacteria</taxon>
        <taxon>Pseudomonadati</taxon>
        <taxon>Pseudomonadota</taxon>
        <taxon>Gammaproteobacteria</taxon>
        <taxon>Oceanospirillales</taxon>
        <taxon>Oceanospirillaceae</taxon>
        <taxon>Marinobacterium</taxon>
    </lineage>
</organism>
<dbReference type="RefSeq" id="WP_255855401.1">
    <property type="nucleotide sequence ID" value="NZ_CP073347.1"/>
</dbReference>
<dbReference type="EMBL" id="CP073347">
    <property type="protein sequence ID" value="UTW13230.1"/>
    <property type="molecule type" value="Genomic_DNA"/>
</dbReference>